<evidence type="ECO:0000256" key="1">
    <source>
        <dbReference type="ARBA" id="ARBA00022801"/>
    </source>
</evidence>
<dbReference type="GO" id="GO:0046486">
    <property type="term" value="P:glycerolipid metabolic process"/>
    <property type="evidence" value="ECO:0007669"/>
    <property type="project" value="UniProtKB-ARBA"/>
</dbReference>
<reference evidence="7" key="1">
    <citation type="submission" date="2012-06" db="EMBL/GenBank/DDBJ databases">
        <title>The genome sequence of Coniosporium apollinis CBS 100218.</title>
        <authorList>
            <consortium name="The Broad Institute Genome Sequencing Platform"/>
            <person name="Cuomo C."/>
            <person name="Gorbushina A."/>
            <person name="Noack S."/>
            <person name="Walker B."/>
            <person name="Young S.K."/>
            <person name="Zeng Q."/>
            <person name="Gargeya S."/>
            <person name="Fitzgerald M."/>
            <person name="Haas B."/>
            <person name="Abouelleil A."/>
            <person name="Alvarado L."/>
            <person name="Arachchi H.M."/>
            <person name="Berlin A.M."/>
            <person name="Chapman S.B."/>
            <person name="Goldberg J."/>
            <person name="Griggs A."/>
            <person name="Gujja S."/>
            <person name="Hansen M."/>
            <person name="Howarth C."/>
            <person name="Imamovic A."/>
            <person name="Larimer J."/>
            <person name="McCowan C."/>
            <person name="Montmayeur A."/>
            <person name="Murphy C."/>
            <person name="Neiman D."/>
            <person name="Pearson M."/>
            <person name="Priest M."/>
            <person name="Roberts A."/>
            <person name="Saif S."/>
            <person name="Shea T."/>
            <person name="Sisk P."/>
            <person name="Sykes S."/>
            <person name="Wortman J."/>
            <person name="Nusbaum C."/>
            <person name="Birren B."/>
        </authorList>
    </citation>
    <scope>NUCLEOTIDE SEQUENCE [LARGE SCALE GENOMIC DNA]</scope>
    <source>
        <strain evidence="7">CBS 100218</strain>
    </source>
</reference>
<dbReference type="PANTHER" id="PTHR24185:SF1">
    <property type="entry name" value="CALCIUM-INDEPENDENT PHOSPHOLIPASE A2-GAMMA"/>
    <property type="match status" value="1"/>
</dbReference>
<dbReference type="GO" id="GO:0016020">
    <property type="term" value="C:membrane"/>
    <property type="evidence" value="ECO:0007669"/>
    <property type="project" value="TreeGrafter"/>
</dbReference>
<dbReference type="RefSeq" id="XP_007777451.1">
    <property type="nucleotide sequence ID" value="XM_007779261.1"/>
</dbReference>
<dbReference type="EMBL" id="JH767557">
    <property type="protein sequence ID" value="EON62134.1"/>
    <property type="molecule type" value="Genomic_DNA"/>
</dbReference>
<keyword evidence="2 4" id="KW-0442">Lipid degradation</keyword>
<evidence type="ECO:0000256" key="4">
    <source>
        <dbReference type="PROSITE-ProRule" id="PRU01161"/>
    </source>
</evidence>
<dbReference type="Pfam" id="PF01734">
    <property type="entry name" value="Patatin"/>
    <property type="match status" value="1"/>
</dbReference>
<feature type="active site" description="Proton acceptor" evidence="4">
    <location>
        <position position="204"/>
    </location>
</feature>
<dbReference type="GO" id="GO:0047499">
    <property type="term" value="F:calcium-independent phospholipase A2 activity"/>
    <property type="evidence" value="ECO:0007669"/>
    <property type="project" value="TreeGrafter"/>
</dbReference>
<dbReference type="OMA" id="ECISAYN"/>
<feature type="domain" description="PNPLA" evidence="5">
    <location>
        <begin position="9"/>
        <end position="217"/>
    </location>
</feature>
<dbReference type="PANTHER" id="PTHR24185">
    <property type="entry name" value="CALCIUM-INDEPENDENT PHOSPHOLIPASE A2-GAMMA"/>
    <property type="match status" value="1"/>
</dbReference>
<dbReference type="CDD" id="cd07216">
    <property type="entry name" value="Pat17_PNPLA8_PNPLA9_like3"/>
    <property type="match status" value="1"/>
</dbReference>
<feature type="short sequence motif" description="GXGXXG" evidence="4">
    <location>
        <begin position="13"/>
        <end position="18"/>
    </location>
</feature>
<dbReference type="Gene3D" id="3.40.1090.10">
    <property type="entry name" value="Cytosolic phospholipase A2 catalytic domain"/>
    <property type="match status" value="1"/>
</dbReference>
<dbReference type="InterPro" id="IPR016035">
    <property type="entry name" value="Acyl_Trfase/lysoPLipase"/>
</dbReference>
<dbReference type="SUPFAM" id="SSF52151">
    <property type="entry name" value="FabD/lysophospholipase-like"/>
    <property type="match status" value="1"/>
</dbReference>
<feature type="active site" description="Nucleophile" evidence="4">
    <location>
        <position position="51"/>
    </location>
</feature>
<keyword evidence="7" id="KW-1185">Reference proteome</keyword>
<accession>R7YK13</accession>
<evidence type="ECO:0000313" key="6">
    <source>
        <dbReference type="EMBL" id="EON62134.1"/>
    </source>
</evidence>
<gene>
    <name evidence="6" type="ORF">W97_01353</name>
</gene>
<evidence type="ECO:0000256" key="3">
    <source>
        <dbReference type="ARBA" id="ARBA00023098"/>
    </source>
</evidence>
<dbReference type="HOGENOM" id="CLU_000288_144_2_1"/>
<dbReference type="GO" id="GO:0016042">
    <property type="term" value="P:lipid catabolic process"/>
    <property type="evidence" value="ECO:0007669"/>
    <property type="project" value="UniProtKB-UniRule"/>
</dbReference>
<name>R7YK13_CONA1</name>
<keyword evidence="3 4" id="KW-0443">Lipid metabolism</keyword>
<dbReference type="AlphaFoldDB" id="R7YK13"/>
<dbReference type="STRING" id="1168221.R7YK13"/>
<evidence type="ECO:0000313" key="7">
    <source>
        <dbReference type="Proteomes" id="UP000016924"/>
    </source>
</evidence>
<protein>
    <recommendedName>
        <fullName evidence="5">PNPLA domain-containing protein</fullName>
    </recommendedName>
</protein>
<dbReference type="OrthoDB" id="1658288at2759"/>
<feature type="short sequence motif" description="DGA/G" evidence="4">
    <location>
        <begin position="204"/>
        <end position="206"/>
    </location>
</feature>
<evidence type="ECO:0000259" key="5">
    <source>
        <dbReference type="PROSITE" id="PS51635"/>
    </source>
</evidence>
<dbReference type="InterPro" id="IPR002641">
    <property type="entry name" value="PNPLA_dom"/>
</dbReference>
<organism evidence="6 7">
    <name type="scientific">Coniosporium apollinis (strain CBS 100218)</name>
    <name type="common">Rock-inhabiting black yeast</name>
    <dbReference type="NCBI Taxonomy" id="1168221"/>
    <lineage>
        <taxon>Eukaryota</taxon>
        <taxon>Fungi</taxon>
        <taxon>Dikarya</taxon>
        <taxon>Ascomycota</taxon>
        <taxon>Pezizomycotina</taxon>
        <taxon>Dothideomycetes</taxon>
        <taxon>Dothideomycetes incertae sedis</taxon>
        <taxon>Coniosporium</taxon>
    </lineage>
</organism>
<dbReference type="eggNOG" id="KOG4231">
    <property type="taxonomic scope" value="Eukaryota"/>
</dbReference>
<dbReference type="GO" id="GO:0019369">
    <property type="term" value="P:arachidonate metabolic process"/>
    <property type="evidence" value="ECO:0007669"/>
    <property type="project" value="TreeGrafter"/>
</dbReference>
<dbReference type="GeneID" id="19898664"/>
<keyword evidence="1 4" id="KW-0378">Hydrolase</keyword>
<sequence>MSISHPSLLCFDGGGVRGLSSLYLAKQLMESINQDAPPKPCEVFDMIGGTSTGGLIAIMLGRLEMSVDECIKQYIALSRTVFKREHYLPFRKRDGSIQARFSTSALEAAIKKIVAESDVAKAEGSGENALMRTKSRTKCRTFVVALSKHFADDHAVFSSYSRPREADRELFDNTKIWEAARATSAASTFFDSINIGDPPVSFVDGGVGRNNPLPVLWDEAGIIWGGRDGDQLDARVRYVVSIGTGMSLPGPFGNNLVAVFETLKATATETEQTANAFVRNHRRLVRENRYFRFNVTQGLEDVGLEEYDKLSTIRSATTRYGEDPMVQMALIRFEDTVMAARHDGASNSNVSGT</sequence>
<feature type="short sequence motif" description="GXSXG" evidence="4">
    <location>
        <begin position="49"/>
        <end position="53"/>
    </location>
</feature>
<proteinExistence type="predicted"/>
<dbReference type="PROSITE" id="PS51635">
    <property type="entry name" value="PNPLA"/>
    <property type="match status" value="1"/>
</dbReference>
<dbReference type="Proteomes" id="UP000016924">
    <property type="component" value="Unassembled WGS sequence"/>
</dbReference>
<evidence type="ECO:0000256" key="2">
    <source>
        <dbReference type="ARBA" id="ARBA00022963"/>
    </source>
</evidence>